<protein>
    <submittedName>
        <fullName evidence="3">Uncharacterized protein LOC112458149</fullName>
    </submittedName>
</protein>
<dbReference type="InterPro" id="IPR043502">
    <property type="entry name" value="DNA/RNA_pol_sf"/>
</dbReference>
<dbReference type="Proteomes" id="UP000504618">
    <property type="component" value="Unplaced"/>
</dbReference>
<evidence type="ECO:0000259" key="1">
    <source>
        <dbReference type="Pfam" id="PF00078"/>
    </source>
</evidence>
<accession>A0A6J1Q927</accession>
<dbReference type="PANTHER" id="PTHR47510:SF3">
    <property type="entry name" value="ENDO_EXONUCLEASE_PHOSPHATASE DOMAIN-CONTAINING PROTEIN"/>
    <property type="match status" value="1"/>
</dbReference>
<gene>
    <name evidence="3" type="primary">LOC112458149</name>
</gene>
<sequence>MWYSDVIRMAADRRDEAHSRAINSVNVLDILAPKKKFKIPKVWEGKKWFSDEIRIAADRRDIAYSRALRTGLDQDWKYYRNERNIVVKLIRSKKKEYFENAIDLNKGEPTKMWKTLKEVINGEQGGAEDRECYDSIDFEILDDVKDCDTTDKFNEYYVKSIGNIVKSIDSKGLVVTDSKTNFVFECKETMDSFEPITVGDLERIVNGLPQKKGTEEGISSSILKMALVIKDEFAEVINDSLRTGICPDSWKTSTIVPIPKVKNPKKASEYRPINMLPIYKKVLELVVKNQLEAFLEKNNILTEHQSGFRKHHSCETAIQDIIEDWKMIIEEGKMVGVIFLDFKRAFETGRKKIYADDTTVYVEGESCEELECNMNEVFGAVEEW</sequence>
<evidence type="ECO:0000313" key="3">
    <source>
        <dbReference type="RefSeq" id="XP_024877360.1"/>
    </source>
</evidence>
<dbReference type="OrthoDB" id="8044406at2759"/>
<dbReference type="GeneID" id="112458149"/>
<dbReference type="GO" id="GO:0071897">
    <property type="term" value="P:DNA biosynthetic process"/>
    <property type="evidence" value="ECO:0007669"/>
    <property type="project" value="UniProtKB-ARBA"/>
</dbReference>
<evidence type="ECO:0000313" key="2">
    <source>
        <dbReference type="Proteomes" id="UP000504618"/>
    </source>
</evidence>
<organism evidence="2 3">
    <name type="scientific">Temnothorax curvispinosus</name>
    <dbReference type="NCBI Taxonomy" id="300111"/>
    <lineage>
        <taxon>Eukaryota</taxon>
        <taxon>Metazoa</taxon>
        <taxon>Ecdysozoa</taxon>
        <taxon>Arthropoda</taxon>
        <taxon>Hexapoda</taxon>
        <taxon>Insecta</taxon>
        <taxon>Pterygota</taxon>
        <taxon>Neoptera</taxon>
        <taxon>Endopterygota</taxon>
        <taxon>Hymenoptera</taxon>
        <taxon>Apocrita</taxon>
        <taxon>Aculeata</taxon>
        <taxon>Formicoidea</taxon>
        <taxon>Formicidae</taxon>
        <taxon>Myrmicinae</taxon>
        <taxon>Temnothorax</taxon>
    </lineage>
</organism>
<dbReference type="InterPro" id="IPR000477">
    <property type="entry name" value="RT_dom"/>
</dbReference>
<dbReference type="Pfam" id="PF00078">
    <property type="entry name" value="RVT_1"/>
    <property type="match status" value="1"/>
</dbReference>
<dbReference type="RefSeq" id="XP_024877360.1">
    <property type="nucleotide sequence ID" value="XM_025021592.1"/>
</dbReference>
<proteinExistence type="predicted"/>
<keyword evidence="2" id="KW-1185">Reference proteome</keyword>
<feature type="domain" description="Reverse transcriptase" evidence="1">
    <location>
        <begin position="264"/>
        <end position="347"/>
    </location>
</feature>
<name>A0A6J1Q927_9HYME</name>
<feature type="non-terminal residue" evidence="3">
    <location>
        <position position="384"/>
    </location>
</feature>
<dbReference type="SUPFAM" id="SSF56672">
    <property type="entry name" value="DNA/RNA polymerases"/>
    <property type="match status" value="1"/>
</dbReference>
<dbReference type="PANTHER" id="PTHR47510">
    <property type="entry name" value="REVERSE TRANSCRIPTASE DOMAIN-CONTAINING PROTEIN"/>
    <property type="match status" value="1"/>
</dbReference>
<reference evidence="3" key="1">
    <citation type="submission" date="2025-08" db="UniProtKB">
        <authorList>
            <consortium name="RefSeq"/>
        </authorList>
    </citation>
    <scope>IDENTIFICATION</scope>
    <source>
        <tissue evidence="3">Whole body</tissue>
    </source>
</reference>
<dbReference type="AlphaFoldDB" id="A0A6J1Q927"/>